<evidence type="ECO:0000256" key="5">
    <source>
        <dbReference type="ARBA" id="ARBA00022801"/>
    </source>
</evidence>
<evidence type="ECO:0000313" key="9">
    <source>
        <dbReference type="Proteomes" id="UP001501523"/>
    </source>
</evidence>
<evidence type="ECO:0000256" key="6">
    <source>
        <dbReference type="RuleBase" id="RU364043"/>
    </source>
</evidence>
<dbReference type="CDD" id="cd03675">
    <property type="entry name" value="NUDIX_Hydrolase"/>
    <property type="match status" value="1"/>
</dbReference>
<dbReference type="Gene3D" id="3.90.79.10">
    <property type="entry name" value="Nucleoside Triphosphate Pyrophosphohydrolase"/>
    <property type="match status" value="1"/>
</dbReference>
<dbReference type="PANTHER" id="PTHR43222">
    <property type="entry name" value="NUDIX HYDROLASE 23"/>
    <property type="match status" value="1"/>
</dbReference>
<dbReference type="EMBL" id="BAAAEU010000001">
    <property type="protein sequence ID" value="GAA0703903.1"/>
    <property type="molecule type" value="Genomic_DNA"/>
</dbReference>
<dbReference type="SUPFAM" id="SSF55811">
    <property type="entry name" value="Nudix"/>
    <property type="match status" value="1"/>
</dbReference>
<evidence type="ECO:0000259" key="7">
    <source>
        <dbReference type="PROSITE" id="PS51462"/>
    </source>
</evidence>
<dbReference type="PROSITE" id="PS00893">
    <property type="entry name" value="NUDIX_BOX"/>
    <property type="match status" value="1"/>
</dbReference>
<dbReference type="InterPro" id="IPR000086">
    <property type="entry name" value="NUDIX_hydrolase_dom"/>
</dbReference>
<comment type="cofactor">
    <cofactor evidence="1 6">
        <name>Mg(2+)</name>
        <dbReference type="ChEBI" id="CHEBI:18420"/>
    </cofactor>
</comment>
<feature type="domain" description="Nudix hydrolase" evidence="7">
    <location>
        <begin position="16"/>
        <end position="158"/>
    </location>
</feature>
<reference evidence="8 9" key="1">
    <citation type="journal article" date="2019" name="Int. J. Syst. Evol. Microbiol.">
        <title>The Global Catalogue of Microorganisms (GCM) 10K type strain sequencing project: providing services to taxonomists for standard genome sequencing and annotation.</title>
        <authorList>
            <consortium name="The Broad Institute Genomics Platform"/>
            <consortium name="The Broad Institute Genome Sequencing Center for Infectious Disease"/>
            <person name="Wu L."/>
            <person name="Ma J."/>
        </authorList>
    </citation>
    <scope>NUCLEOTIDE SEQUENCE [LARGE SCALE GENOMIC DNA]</scope>
    <source>
        <strain evidence="8 9">JCM 15421</strain>
    </source>
</reference>
<comment type="subunit">
    <text evidence="3 6">Monomer.</text>
</comment>
<comment type="caution">
    <text evidence="8">The sequence shown here is derived from an EMBL/GenBank/DDBJ whole genome shotgun (WGS) entry which is preliminary data.</text>
</comment>
<accession>A0ABN1IB42</accession>
<evidence type="ECO:0000313" key="8">
    <source>
        <dbReference type="EMBL" id="GAA0703903.1"/>
    </source>
</evidence>
<protein>
    <recommendedName>
        <fullName evidence="4 6">Phosphatase NudJ</fullName>
        <ecNumber evidence="6">3.6.1.-</ecNumber>
    </recommendedName>
</protein>
<dbReference type="PROSITE" id="PS51462">
    <property type="entry name" value="NUDIX"/>
    <property type="match status" value="1"/>
</dbReference>
<evidence type="ECO:0000256" key="1">
    <source>
        <dbReference type="ARBA" id="ARBA00001946"/>
    </source>
</evidence>
<comment type="similarity">
    <text evidence="2 6">Belongs to the Nudix hydrolase family. NudJ subfamily.</text>
</comment>
<keyword evidence="6" id="KW-0460">Magnesium</keyword>
<dbReference type="EC" id="3.6.1.-" evidence="6"/>
<keyword evidence="5 6" id="KW-0378">Hydrolase</keyword>
<evidence type="ECO:0000256" key="2">
    <source>
        <dbReference type="ARBA" id="ARBA00007608"/>
    </source>
</evidence>
<keyword evidence="9" id="KW-1185">Reference proteome</keyword>
<sequence>MSQLPQHSAELDDVDIWRPHVTVATVVPQDGRFLLVEEDVRGRIVLNQPAGHLDPDETLHAAALRETLEETGWEVTLTCLLGVQQWRSPSGRQFVRFTFGAEPARHHPSRPLDDGILRTLWLNRDEIAAAGARLRSPMVLASVDDWLTGRHLPLDAIRAFSARP</sequence>
<gene>
    <name evidence="6" type="primary">nudJ</name>
    <name evidence="8" type="ORF">GCM10009105_00340</name>
</gene>
<dbReference type="Pfam" id="PF00293">
    <property type="entry name" value="NUDIX"/>
    <property type="match status" value="1"/>
</dbReference>
<dbReference type="InterPro" id="IPR015797">
    <property type="entry name" value="NUDIX_hydrolase-like_dom_sf"/>
</dbReference>
<evidence type="ECO:0000256" key="4">
    <source>
        <dbReference type="ARBA" id="ARBA00015552"/>
    </source>
</evidence>
<dbReference type="InterPro" id="IPR020084">
    <property type="entry name" value="NUDIX_hydrolase_CS"/>
</dbReference>
<proteinExistence type="inferred from homology"/>
<dbReference type="Proteomes" id="UP001501523">
    <property type="component" value="Unassembled WGS sequence"/>
</dbReference>
<organism evidence="8 9">
    <name type="scientific">Dokdonella soli</name>
    <dbReference type="NCBI Taxonomy" id="529810"/>
    <lineage>
        <taxon>Bacteria</taxon>
        <taxon>Pseudomonadati</taxon>
        <taxon>Pseudomonadota</taxon>
        <taxon>Gammaproteobacteria</taxon>
        <taxon>Lysobacterales</taxon>
        <taxon>Rhodanobacteraceae</taxon>
        <taxon>Dokdonella</taxon>
    </lineage>
</organism>
<dbReference type="InterPro" id="IPR033713">
    <property type="entry name" value="NudJ"/>
</dbReference>
<evidence type="ECO:0000256" key="3">
    <source>
        <dbReference type="ARBA" id="ARBA00011245"/>
    </source>
</evidence>
<dbReference type="PANTHER" id="PTHR43222:SF11">
    <property type="entry name" value="PHOSPHATASE NUDJ"/>
    <property type="match status" value="1"/>
</dbReference>
<name>A0ABN1IB42_9GAMM</name>
<dbReference type="RefSeq" id="WP_343785908.1">
    <property type="nucleotide sequence ID" value="NZ_BAAAEU010000001.1"/>
</dbReference>
<dbReference type="GO" id="GO:0016787">
    <property type="term" value="F:hydrolase activity"/>
    <property type="evidence" value="ECO:0007669"/>
    <property type="project" value="UniProtKB-KW"/>
</dbReference>